<dbReference type="PANTHER" id="PTHR33064">
    <property type="entry name" value="POL PROTEIN"/>
    <property type="match status" value="1"/>
</dbReference>
<dbReference type="InParanoid" id="A0A024GLP7"/>
<dbReference type="Proteomes" id="UP000053237">
    <property type="component" value="Unassembled WGS sequence"/>
</dbReference>
<evidence type="ECO:0000313" key="2">
    <source>
        <dbReference type="Proteomes" id="UP000053237"/>
    </source>
</evidence>
<dbReference type="EMBL" id="CAIX01000180">
    <property type="protein sequence ID" value="CCI47661.1"/>
    <property type="molecule type" value="Genomic_DNA"/>
</dbReference>
<dbReference type="OrthoDB" id="166462at2759"/>
<protein>
    <recommendedName>
        <fullName evidence="3">Reverse transcriptase domain-containing protein</fullName>
    </recommendedName>
</protein>
<dbReference type="AlphaFoldDB" id="A0A024GLP7"/>
<accession>A0A024GLP7</accession>
<comment type="caution">
    <text evidence="1">The sequence shown here is derived from an EMBL/GenBank/DDBJ whole genome shotgun (WGS) entry which is preliminary data.</text>
</comment>
<dbReference type="Gene3D" id="3.10.10.10">
    <property type="entry name" value="HIV Type 1 Reverse Transcriptase, subunit A, domain 1"/>
    <property type="match status" value="1"/>
</dbReference>
<sequence>MLFWEHQDKKQISDASRIKDSMAGSTPSYRVLEKCDEAFYVNDNSDLDEIETYMMLPEAVNAETQRDAITEILESKQDLFQVDFDSGNPVIIPPLKVQIKEGVEPVMARSRRYPPLDRYLLAQHISSLEEHSLMYWNPVSRWGSAPRILAKKNVGSYRMTADLRAVNALTIPMASPMAHFEVLIASLNELRCYFSLECFRFYWQLLLHESTRVYFTVVTPEGLYTGNRVIMGSTDAVAFAQQVAESIIKTLPQPGCLSMAGRNS</sequence>
<dbReference type="STRING" id="65357.A0A024GLP7"/>
<dbReference type="InterPro" id="IPR043128">
    <property type="entry name" value="Rev_trsase/Diguanyl_cyclase"/>
</dbReference>
<proteinExistence type="predicted"/>
<keyword evidence="2" id="KW-1185">Reference proteome</keyword>
<name>A0A024GLP7_9STRA</name>
<dbReference type="Gene3D" id="3.30.70.270">
    <property type="match status" value="1"/>
</dbReference>
<reference evidence="1 2" key="1">
    <citation type="submission" date="2012-05" db="EMBL/GenBank/DDBJ databases">
        <title>Recombination and specialization in a pathogen metapopulation.</title>
        <authorList>
            <person name="Gardiner A."/>
            <person name="Kemen E."/>
            <person name="Schultz-Larsen T."/>
            <person name="MacLean D."/>
            <person name="Van Oosterhout C."/>
            <person name="Jones J.D.G."/>
        </authorList>
    </citation>
    <scope>NUCLEOTIDE SEQUENCE [LARGE SCALE GENOMIC DNA]</scope>
    <source>
        <strain evidence="1 2">Ac Nc2</strain>
    </source>
</reference>
<dbReference type="InterPro" id="IPR043502">
    <property type="entry name" value="DNA/RNA_pol_sf"/>
</dbReference>
<dbReference type="InterPro" id="IPR051320">
    <property type="entry name" value="Viral_Replic_Matur_Polypro"/>
</dbReference>
<gene>
    <name evidence="1" type="ORF">BN9_086680</name>
</gene>
<organism evidence="1 2">
    <name type="scientific">Albugo candida</name>
    <dbReference type="NCBI Taxonomy" id="65357"/>
    <lineage>
        <taxon>Eukaryota</taxon>
        <taxon>Sar</taxon>
        <taxon>Stramenopiles</taxon>
        <taxon>Oomycota</taxon>
        <taxon>Peronosporomycetes</taxon>
        <taxon>Albuginales</taxon>
        <taxon>Albuginaceae</taxon>
        <taxon>Albugo</taxon>
    </lineage>
</organism>
<dbReference type="SUPFAM" id="SSF56672">
    <property type="entry name" value="DNA/RNA polymerases"/>
    <property type="match status" value="1"/>
</dbReference>
<evidence type="ECO:0008006" key="3">
    <source>
        <dbReference type="Google" id="ProtNLM"/>
    </source>
</evidence>
<dbReference type="PANTHER" id="PTHR33064:SF37">
    <property type="entry name" value="RIBONUCLEASE H"/>
    <property type="match status" value="1"/>
</dbReference>
<evidence type="ECO:0000313" key="1">
    <source>
        <dbReference type="EMBL" id="CCI47661.1"/>
    </source>
</evidence>